<dbReference type="PANTHER" id="PTHR34385">
    <property type="entry name" value="D-ALANYL-D-ALANINE CARBOXYPEPTIDASE"/>
    <property type="match status" value="1"/>
</dbReference>
<dbReference type="SUPFAM" id="SSF55166">
    <property type="entry name" value="Hedgehog/DD-peptidase"/>
    <property type="match status" value="1"/>
</dbReference>
<dbReference type="Pfam" id="PF02557">
    <property type="entry name" value="VanY"/>
    <property type="match status" value="1"/>
</dbReference>
<dbReference type="GO" id="GO:0008233">
    <property type="term" value="F:peptidase activity"/>
    <property type="evidence" value="ECO:0007669"/>
    <property type="project" value="InterPro"/>
</dbReference>
<sequence length="231" mass="26322">MSNAHSKAIVYGMPNSDLKTVEINGQEITVHKEVVKPLTQLLGQLDNDGLTTNVVSHWRSFDHQCSIWTAKWQGKRTLLDRNECPLQTEALSNEQKFDALCFWSAIPGLSRHHWGTDFDIFLAKPMAEGYQPQLIPSEFSSEGPAASLEVWLDKHLTDYAFYRPYQDGFSGVSPEPWHISYYPVATEMLKKVEATEVASLIKHSKLPEKNFIVERLERYIADYVEKVAPLP</sequence>
<evidence type="ECO:0000313" key="2">
    <source>
        <dbReference type="EMBL" id="WMS86942.1"/>
    </source>
</evidence>
<organism evidence="2 3">
    <name type="scientific">Pleionea litopenaei</name>
    <dbReference type="NCBI Taxonomy" id="3070815"/>
    <lineage>
        <taxon>Bacteria</taxon>
        <taxon>Pseudomonadati</taxon>
        <taxon>Pseudomonadota</taxon>
        <taxon>Gammaproteobacteria</taxon>
        <taxon>Oceanospirillales</taxon>
        <taxon>Pleioneaceae</taxon>
        <taxon>Pleionea</taxon>
    </lineage>
</organism>
<accession>A0AA51RSU8</accession>
<feature type="domain" description="D-alanyl-D-alanine carboxypeptidase-like core" evidence="1">
    <location>
        <begin position="28"/>
        <end position="183"/>
    </location>
</feature>
<gene>
    <name evidence="2" type="ORF">Q9312_17130</name>
</gene>
<reference evidence="2 3" key="1">
    <citation type="submission" date="2023-08" db="EMBL/GenBank/DDBJ databases">
        <title>Pleionea litopenaei sp. nov., isolated from stomach of juvenile Litopenaeus vannamei.</title>
        <authorList>
            <person name="Rho A.M."/>
            <person name="Hwang C.Y."/>
        </authorList>
    </citation>
    <scope>NUCLEOTIDE SEQUENCE [LARGE SCALE GENOMIC DNA]</scope>
    <source>
        <strain evidence="2 3">HL-JVS1</strain>
    </source>
</reference>
<dbReference type="GO" id="GO:0006508">
    <property type="term" value="P:proteolysis"/>
    <property type="evidence" value="ECO:0007669"/>
    <property type="project" value="InterPro"/>
</dbReference>
<dbReference type="Proteomes" id="UP001239782">
    <property type="component" value="Chromosome"/>
</dbReference>
<dbReference type="InterPro" id="IPR003709">
    <property type="entry name" value="VanY-like_core_dom"/>
</dbReference>
<dbReference type="KEGG" id="plei:Q9312_17130"/>
<protein>
    <submittedName>
        <fullName evidence="2">M15 family metallopeptidase</fullName>
    </submittedName>
</protein>
<evidence type="ECO:0000313" key="3">
    <source>
        <dbReference type="Proteomes" id="UP001239782"/>
    </source>
</evidence>
<dbReference type="EMBL" id="CP133548">
    <property type="protein sequence ID" value="WMS86942.1"/>
    <property type="molecule type" value="Genomic_DNA"/>
</dbReference>
<keyword evidence="3" id="KW-1185">Reference proteome</keyword>
<proteinExistence type="predicted"/>
<dbReference type="AlphaFoldDB" id="A0AA51RSU8"/>
<dbReference type="CDD" id="cd14847">
    <property type="entry name" value="DD-carboxypeptidase_like"/>
    <property type="match status" value="1"/>
</dbReference>
<dbReference type="InterPro" id="IPR009045">
    <property type="entry name" value="Zn_M74/Hedgehog-like"/>
</dbReference>
<evidence type="ECO:0000259" key="1">
    <source>
        <dbReference type="Pfam" id="PF02557"/>
    </source>
</evidence>
<dbReference type="PANTHER" id="PTHR34385:SF1">
    <property type="entry name" value="PEPTIDOGLYCAN L-ALANYL-D-GLUTAMATE ENDOPEPTIDASE CWLK"/>
    <property type="match status" value="1"/>
</dbReference>
<dbReference type="RefSeq" id="WP_309202078.1">
    <property type="nucleotide sequence ID" value="NZ_CP133548.1"/>
</dbReference>
<dbReference type="InterPro" id="IPR052179">
    <property type="entry name" value="DD-CPase-like"/>
</dbReference>
<name>A0AA51RSU8_9GAMM</name>
<dbReference type="Gene3D" id="3.30.1380.10">
    <property type="match status" value="1"/>
</dbReference>